<evidence type="ECO:0000313" key="3">
    <source>
        <dbReference type="Proteomes" id="UP000050525"/>
    </source>
</evidence>
<proteinExistence type="predicted"/>
<feature type="region of interest" description="Disordered" evidence="1">
    <location>
        <begin position="33"/>
        <end position="59"/>
    </location>
</feature>
<keyword evidence="3" id="KW-1185">Reference proteome</keyword>
<name>A0A151NTT6_ALLMI</name>
<comment type="caution">
    <text evidence="2">The sequence shown here is derived from an EMBL/GenBank/DDBJ whole genome shotgun (WGS) entry which is preliminary data.</text>
</comment>
<dbReference type="EMBL" id="AKHW03002120">
    <property type="protein sequence ID" value="KYO39979.1"/>
    <property type="molecule type" value="Genomic_DNA"/>
</dbReference>
<sequence>MRSACRKSFLRPGNTRGRGAEFECGGAALRPRRSEQANEWQRGSEAIGNGKKNKKKMSAECQSKKGQRCLDYWAI</sequence>
<dbReference type="Proteomes" id="UP000050525">
    <property type="component" value="Unassembled WGS sequence"/>
</dbReference>
<gene>
    <name evidence="2" type="ORF">Y1Q_0006670</name>
</gene>
<organism evidence="2 3">
    <name type="scientific">Alligator mississippiensis</name>
    <name type="common">American alligator</name>
    <dbReference type="NCBI Taxonomy" id="8496"/>
    <lineage>
        <taxon>Eukaryota</taxon>
        <taxon>Metazoa</taxon>
        <taxon>Chordata</taxon>
        <taxon>Craniata</taxon>
        <taxon>Vertebrata</taxon>
        <taxon>Euteleostomi</taxon>
        <taxon>Archelosauria</taxon>
        <taxon>Archosauria</taxon>
        <taxon>Crocodylia</taxon>
        <taxon>Alligatoridae</taxon>
        <taxon>Alligatorinae</taxon>
        <taxon>Alligator</taxon>
    </lineage>
</organism>
<dbReference type="AlphaFoldDB" id="A0A151NTT6"/>
<evidence type="ECO:0000256" key="1">
    <source>
        <dbReference type="SAM" id="MobiDB-lite"/>
    </source>
</evidence>
<accession>A0A151NTT6</accession>
<evidence type="ECO:0000313" key="2">
    <source>
        <dbReference type="EMBL" id="KYO39979.1"/>
    </source>
</evidence>
<reference evidence="2 3" key="1">
    <citation type="journal article" date="2012" name="Genome Biol.">
        <title>Sequencing three crocodilian genomes to illuminate the evolution of archosaurs and amniotes.</title>
        <authorList>
            <person name="St John J.A."/>
            <person name="Braun E.L."/>
            <person name="Isberg S.R."/>
            <person name="Miles L.G."/>
            <person name="Chong A.Y."/>
            <person name="Gongora J."/>
            <person name="Dalzell P."/>
            <person name="Moran C."/>
            <person name="Bed'hom B."/>
            <person name="Abzhanov A."/>
            <person name="Burgess S.C."/>
            <person name="Cooksey A.M."/>
            <person name="Castoe T.A."/>
            <person name="Crawford N.G."/>
            <person name="Densmore L.D."/>
            <person name="Drew J.C."/>
            <person name="Edwards S.V."/>
            <person name="Faircloth B.C."/>
            <person name="Fujita M.K."/>
            <person name="Greenwold M.J."/>
            <person name="Hoffmann F.G."/>
            <person name="Howard J.M."/>
            <person name="Iguchi T."/>
            <person name="Janes D.E."/>
            <person name="Khan S.Y."/>
            <person name="Kohno S."/>
            <person name="de Koning A.J."/>
            <person name="Lance S.L."/>
            <person name="McCarthy F.M."/>
            <person name="McCormack J.E."/>
            <person name="Merchant M.E."/>
            <person name="Peterson D.G."/>
            <person name="Pollock D.D."/>
            <person name="Pourmand N."/>
            <person name="Raney B.J."/>
            <person name="Roessler K.A."/>
            <person name="Sanford J.R."/>
            <person name="Sawyer R.H."/>
            <person name="Schmidt C.J."/>
            <person name="Triplett E.W."/>
            <person name="Tuberville T.D."/>
            <person name="Venegas-Anaya M."/>
            <person name="Howard J.T."/>
            <person name="Jarvis E.D."/>
            <person name="Guillette L.J.Jr."/>
            <person name="Glenn T.C."/>
            <person name="Green R.E."/>
            <person name="Ray D.A."/>
        </authorList>
    </citation>
    <scope>NUCLEOTIDE SEQUENCE [LARGE SCALE GENOMIC DNA]</scope>
    <source>
        <strain evidence="2">KSC_2009_1</strain>
    </source>
</reference>
<protein>
    <submittedName>
        <fullName evidence="2">Uncharacterized protein</fullName>
    </submittedName>
</protein>